<organism evidence="2 3">
    <name type="scientific">Araneus ventricosus</name>
    <name type="common">Orbweaver spider</name>
    <name type="synonym">Epeira ventricosa</name>
    <dbReference type="NCBI Taxonomy" id="182803"/>
    <lineage>
        <taxon>Eukaryota</taxon>
        <taxon>Metazoa</taxon>
        <taxon>Ecdysozoa</taxon>
        <taxon>Arthropoda</taxon>
        <taxon>Chelicerata</taxon>
        <taxon>Arachnida</taxon>
        <taxon>Araneae</taxon>
        <taxon>Araneomorphae</taxon>
        <taxon>Entelegynae</taxon>
        <taxon>Araneoidea</taxon>
        <taxon>Araneidae</taxon>
        <taxon>Araneus</taxon>
    </lineage>
</organism>
<dbReference type="EMBL" id="BGPR01035801">
    <property type="protein sequence ID" value="GBO10795.1"/>
    <property type="molecule type" value="Genomic_DNA"/>
</dbReference>
<keyword evidence="3" id="KW-1185">Reference proteome</keyword>
<reference evidence="2 3" key="1">
    <citation type="journal article" date="2019" name="Sci. Rep.">
        <title>Orb-weaving spider Araneus ventricosus genome elucidates the spidroin gene catalogue.</title>
        <authorList>
            <person name="Kono N."/>
            <person name="Nakamura H."/>
            <person name="Ohtoshi R."/>
            <person name="Moran D.A.P."/>
            <person name="Shinohara A."/>
            <person name="Yoshida Y."/>
            <person name="Fujiwara M."/>
            <person name="Mori M."/>
            <person name="Tomita M."/>
            <person name="Arakawa K."/>
        </authorList>
    </citation>
    <scope>NUCLEOTIDE SEQUENCE [LARGE SCALE GENOMIC DNA]</scope>
</reference>
<sequence length="120" mass="13629">MQYRPHNLGMLEYQIINLILGILFTCQAMPSGVPDRWEGLDGCNSSAKHIPHISSIGFKLVSMLVMINEITSRLKRIQSEVQFSDNVCNGERRALSSINRKFSTHGPPEQTYMLFRQTTS</sequence>
<comment type="caution">
    <text evidence="2">The sequence shown here is derived from an EMBL/GenBank/DDBJ whole genome shotgun (WGS) entry which is preliminary data.</text>
</comment>
<protein>
    <submittedName>
        <fullName evidence="2">Uncharacterized protein</fullName>
    </submittedName>
</protein>
<proteinExistence type="predicted"/>
<accession>A0A4Y2UCP4</accession>
<name>A0A4Y2UCP4_ARAVE</name>
<dbReference type="AlphaFoldDB" id="A0A4Y2UCP4"/>
<evidence type="ECO:0000313" key="2">
    <source>
        <dbReference type="EMBL" id="GBO10795.1"/>
    </source>
</evidence>
<evidence type="ECO:0000313" key="3">
    <source>
        <dbReference type="Proteomes" id="UP000499080"/>
    </source>
</evidence>
<keyword evidence="1" id="KW-0732">Signal</keyword>
<gene>
    <name evidence="2" type="ORF">AVEN_160247_1</name>
</gene>
<dbReference type="Proteomes" id="UP000499080">
    <property type="component" value="Unassembled WGS sequence"/>
</dbReference>
<evidence type="ECO:0000256" key="1">
    <source>
        <dbReference type="SAM" id="SignalP"/>
    </source>
</evidence>
<feature type="signal peptide" evidence="1">
    <location>
        <begin position="1"/>
        <end position="28"/>
    </location>
</feature>
<feature type="chain" id="PRO_5021387277" evidence="1">
    <location>
        <begin position="29"/>
        <end position="120"/>
    </location>
</feature>